<evidence type="ECO:0000313" key="5">
    <source>
        <dbReference type="Proteomes" id="UP000664534"/>
    </source>
</evidence>
<evidence type="ECO:0000259" key="3">
    <source>
        <dbReference type="PROSITE" id="PS51294"/>
    </source>
</evidence>
<protein>
    <submittedName>
        <fullName evidence="4">Uncharacterized protein</fullName>
    </submittedName>
</protein>
<dbReference type="PROSITE" id="PS50090">
    <property type="entry name" value="MYB_LIKE"/>
    <property type="match status" value="1"/>
</dbReference>
<dbReference type="InterPro" id="IPR017930">
    <property type="entry name" value="Myb_dom"/>
</dbReference>
<feature type="compositionally biased region" description="Polar residues" evidence="1">
    <location>
        <begin position="1"/>
        <end position="12"/>
    </location>
</feature>
<proteinExistence type="predicted"/>
<feature type="domain" description="HTH myb-type" evidence="3">
    <location>
        <begin position="105"/>
        <end position="158"/>
    </location>
</feature>
<dbReference type="Proteomes" id="UP000664534">
    <property type="component" value="Unassembled WGS sequence"/>
</dbReference>
<dbReference type="Pfam" id="PF00249">
    <property type="entry name" value="Myb_DNA-binding"/>
    <property type="match status" value="1"/>
</dbReference>
<dbReference type="EMBL" id="CAJPDT010000114">
    <property type="protein sequence ID" value="CAF9939021.1"/>
    <property type="molecule type" value="Genomic_DNA"/>
</dbReference>
<accession>A0A8H3J1K8</accession>
<dbReference type="SUPFAM" id="SSF46689">
    <property type="entry name" value="Homeodomain-like"/>
    <property type="match status" value="1"/>
</dbReference>
<feature type="region of interest" description="Disordered" evidence="1">
    <location>
        <begin position="1"/>
        <end position="116"/>
    </location>
</feature>
<sequence>MLQAQQPQSYFTPNPYGPHPTQLQQPYQAPPGPPPQQQLLPQQPQPPPQAGSPPSRKRKAPGSAPIAAMPPMPSTMPSTSLGEPSDGGQQAEEANEAASSMPPPKKSRTNTPWTPAEEQRLKVMRDAGNSWGEIAKTFPNRTEGSVKKHWYKDMHYADFAEDDSAALLAAIKEYEASKWKVIGQKVGKPAKACEQYAKENFGGKV</sequence>
<keyword evidence="5" id="KW-1185">Reference proteome</keyword>
<dbReference type="Gene3D" id="1.10.10.60">
    <property type="entry name" value="Homeodomain-like"/>
    <property type="match status" value="1"/>
</dbReference>
<evidence type="ECO:0000256" key="1">
    <source>
        <dbReference type="SAM" id="MobiDB-lite"/>
    </source>
</evidence>
<organism evidence="4 5">
    <name type="scientific">Imshaugia aleurites</name>
    <dbReference type="NCBI Taxonomy" id="172621"/>
    <lineage>
        <taxon>Eukaryota</taxon>
        <taxon>Fungi</taxon>
        <taxon>Dikarya</taxon>
        <taxon>Ascomycota</taxon>
        <taxon>Pezizomycotina</taxon>
        <taxon>Lecanoromycetes</taxon>
        <taxon>OSLEUM clade</taxon>
        <taxon>Lecanoromycetidae</taxon>
        <taxon>Lecanorales</taxon>
        <taxon>Lecanorineae</taxon>
        <taxon>Parmeliaceae</taxon>
        <taxon>Imshaugia</taxon>
    </lineage>
</organism>
<dbReference type="SMART" id="SM00717">
    <property type="entry name" value="SANT"/>
    <property type="match status" value="2"/>
</dbReference>
<evidence type="ECO:0000259" key="2">
    <source>
        <dbReference type="PROSITE" id="PS50090"/>
    </source>
</evidence>
<feature type="domain" description="Myb-like" evidence="2">
    <location>
        <begin position="105"/>
        <end position="154"/>
    </location>
</feature>
<dbReference type="PROSITE" id="PS51294">
    <property type="entry name" value="HTH_MYB"/>
    <property type="match status" value="1"/>
</dbReference>
<dbReference type="InterPro" id="IPR001005">
    <property type="entry name" value="SANT/Myb"/>
</dbReference>
<dbReference type="InterPro" id="IPR009057">
    <property type="entry name" value="Homeodomain-like_sf"/>
</dbReference>
<gene>
    <name evidence="4" type="ORF">IMSHALPRED_001175</name>
</gene>
<dbReference type="CDD" id="cd00167">
    <property type="entry name" value="SANT"/>
    <property type="match status" value="2"/>
</dbReference>
<reference evidence="4" key="1">
    <citation type="submission" date="2021-03" db="EMBL/GenBank/DDBJ databases">
        <authorList>
            <person name="Tagirdzhanova G."/>
        </authorList>
    </citation>
    <scope>NUCLEOTIDE SEQUENCE</scope>
</reference>
<comment type="caution">
    <text evidence="4">The sequence shown here is derived from an EMBL/GenBank/DDBJ whole genome shotgun (WGS) entry which is preliminary data.</text>
</comment>
<dbReference type="OrthoDB" id="2143914at2759"/>
<dbReference type="AlphaFoldDB" id="A0A8H3J1K8"/>
<name>A0A8H3J1K8_9LECA</name>
<evidence type="ECO:0000313" key="4">
    <source>
        <dbReference type="EMBL" id="CAF9939021.1"/>
    </source>
</evidence>